<name>A0A1G7SQK3_CHIFI</name>
<organism evidence="3 4">
    <name type="scientific">Chitinophaga filiformis</name>
    <name type="common">Myxococcus filiformis</name>
    <name type="synonym">Flexibacter filiformis</name>
    <dbReference type="NCBI Taxonomy" id="104663"/>
    <lineage>
        <taxon>Bacteria</taxon>
        <taxon>Pseudomonadati</taxon>
        <taxon>Bacteroidota</taxon>
        <taxon>Chitinophagia</taxon>
        <taxon>Chitinophagales</taxon>
        <taxon>Chitinophagaceae</taxon>
        <taxon>Chitinophaga</taxon>
    </lineage>
</organism>
<keyword evidence="2" id="KW-0812">Transmembrane</keyword>
<evidence type="ECO:0000256" key="1">
    <source>
        <dbReference type="SAM" id="MobiDB-lite"/>
    </source>
</evidence>
<reference evidence="3 4" key="1">
    <citation type="submission" date="2016-10" db="EMBL/GenBank/DDBJ databases">
        <authorList>
            <person name="de Groot N.N."/>
        </authorList>
    </citation>
    <scope>NUCLEOTIDE SEQUENCE [LARGE SCALE GENOMIC DNA]</scope>
    <source>
        <strain evidence="3 4">DSM 527</strain>
    </source>
</reference>
<feature type="transmembrane region" description="Helical" evidence="2">
    <location>
        <begin position="119"/>
        <end position="136"/>
    </location>
</feature>
<protein>
    <submittedName>
        <fullName evidence="3">Uncharacterized protein</fullName>
    </submittedName>
</protein>
<dbReference type="RefSeq" id="WP_089833915.1">
    <property type="nucleotide sequence ID" value="NZ_FNBN01000003.1"/>
</dbReference>
<evidence type="ECO:0000313" key="4">
    <source>
        <dbReference type="Proteomes" id="UP000199045"/>
    </source>
</evidence>
<dbReference type="Proteomes" id="UP000199045">
    <property type="component" value="Unassembled WGS sequence"/>
</dbReference>
<accession>A0A1G7SQK3</accession>
<feature type="region of interest" description="Disordered" evidence="1">
    <location>
        <begin position="1"/>
        <end position="22"/>
    </location>
</feature>
<evidence type="ECO:0000313" key="3">
    <source>
        <dbReference type="EMBL" id="SDG25084.1"/>
    </source>
</evidence>
<sequence length="157" mass="17786">MSKNRRTSPPPSANHAQHTPPPVLDEGLIKHFLENQSKQLELQALEAKFREKQMEQDHAIALQSLHIQNLNEDRLGKNKLVSQKQLYYFWGVIVVTFLVVLTIAICLNKESVALEILKVVVPAILSAVGSYFYGVAQGEKKGKKAKYESYEEIEPEE</sequence>
<keyword evidence="2" id="KW-1133">Transmembrane helix</keyword>
<feature type="transmembrane region" description="Helical" evidence="2">
    <location>
        <begin position="87"/>
        <end position="107"/>
    </location>
</feature>
<keyword evidence="2" id="KW-0472">Membrane</keyword>
<gene>
    <name evidence="3" type="ORF">SAMN04488121_103964</name>
</gene>
<dbReference type="AlphaFoldDB" id="A0A1G7SQK3"/>
<dbReference type="EMBL" id="FNBN01000003">
    <property type="protein sequence ID" value="SDG25084.1"/>
    <property type="molecule type" value="Genomic_DNA"/>
</dbReference>
<proteinExistence type="predicted"/>
<evidence type="ECO:0000256" key="2">
    <source>
        <dbReference type="SAM" id="Phobius"/>
    </source>
</evidence>